<dbReference type="EMBL" id="JBELQB010000017">
    <property type="protein sequence ID" value="MFL9839214.1"/>
    <property type="molecule type" value="Genomic_DNA"/>
</dbReference>
<accession>A0ABW8YG90</accession>
<dbReference type="RefSeq" id="WP_408076162.1">
    <property type="nucleotide sequence ID" value="NZ_JBELQB010000017.1"/>
</dbReference>
<evidence type="ECO:0000313" key="2">
    <source>
        <dbReference type="Proteomes" id="UP001629059"/>
    </source>
</evidence>
<keyword evidence="2" id="KW-1185">Reference proteome</keyword>
<protein>
    <submittedName>
        <fullName evidence="1">Uncharacterized protein</fullName>
    </submittedName>
</protein>
<evidence type="ECO:0000313" key="1">
    <source>
        <dbReference type="EMBL" id="MFL9839214.1"/>
    </source>
</evidence>
<proteinExistence type="predicted"/>
<organism evidence="1 2">
    <name type="scientific">Flavobacterium rhizophilum</name>
    <dbReference type="NCBI Taxonomy" id="3163296"/>
    <lineage>
        <taxon>Bacteria</taxon>
        <taxon>Pseudomonadati</taxon>
        <taxon>Bacteroidota</taxon>
        <taxon>Flavobacteriia</taxon>
        <taxon>Flavobacteriales</taxon>
        <taxon>Flavobacteriaceae</taxon>
        <taxon>Flavobacterium</taxon>
    </lineage>
</organism>
<comment type="caution">
    <text evidence="1">The sequence shown here is derived from an EMBL/GenBank/DDBJ whole genome shotgun (WGS) entry which is preliminary data.</text>
</comment>
<dbReference type="Proteomes" id="UP001629059">
    <property type="component" value="Unassembled WGS sequence"/>
</dbReference>
<reference evidence="1 2" key="1">
    <citation type="submission" date="2024-06" db="EMBL/GenBank/DDBJ databases">
        <authorList>
            <person name="Kaempfer P."/>
            <person name="Viver T."/>
        </authorList>
    </citation>
    <scope>NUCLEOTIDE SEQUENCE [LARGE SCALE GENOMIC DNA]</scope>
    <source>
        <strain evidence="1 2">ST-75</strain>
    </source>
</reference>
<gene>
    <name evidence="1" type="ORF">ABS768_17035</name>
</gene>
<sequence>MESAENDIFKKAKQILQDIQGEYFKEKNIDKKIVFEEYRLLRGGDTVHPTWVVCVNEPVFGVSQFLEISDITNEPLIWRTSMVSAFEIKKDTNGKYFIKK</sequence>
<name>A0ABW8YG90_9FLAO</name>